<comment type="caution">
    <text evidence="1">The sequence shown here is derived from an EMBL/GenBank/DDBJ whole genome shotgun (WGS) entry which is preliminary data.</text>
</comment>
<sequence length="191" mass="20657">MFEQILPPTAPTASTRSAEFWPTPANYYHALLVEPSKPIDFPEDLYLRLMANPETASVELDICDNVIRVKECGTGSARPSDLTIPVTDDNDNDNDDDDDCDTATLLSFSISSPTLSCSKSVDSLRDAAAKSSYQWDHYWMASRGATGRHCRSISSSAVTGGAIDYTSASTLPILTSSGGSGCCYYDDYCCC</sequence>
<gene>
    <name evidence="1" type="ORF">EV182_000029</name>
</gene>
<protein>
    <submittedName>
        <fullName evidence="1">Uncharacterized protein</fullName>
    </submittedName>
</protein>
<evidence type="ECO:0000313" key="2">
    <source>
        <dbReference type="Proteomes" id="UP001145114"/>
    </source>
</evidence>
<organism evidence="1 2">
    <name type="scientific">Spiromyces aspiralis</name>
    <dbReference type="NCBI Taxonomy" id="68401"/>
    <lineage>
        <taxon>Eukaryota</taxon>
        <taxon>Fungi</taxon>
        <taxon>Fungi incertae sedis</taxon>
        <taxon>Zoopagomycota</taxon>
        <taxon>Kickxellomycotina</taxon>
        <taxon>Kickxellomycetes</taxon>
        <taxon>Kickxellales</taxon>
        <taxon>Kickxellaceae</taxon>
        <taxon>Spiromyces</taxon>
    </lineage>
</organism>
<evidence type="ECO:0000313" key="1">
    <source>
        <dbReference type="EMBL" id="KAJ1676036.1"/>
    </source>
</evidence>
<reference evidence="1" key="1">
    <citation type="submission" date="2022-06" db="EMBL/GenBank/DDBJ databases">
        <title>Phylogenomic reconstructions and comparative analyses of Kickxellomycotina fungi.</title>
        <authorList>
            <person name="Reynolds N.K."/>
            <person name="Stajich J.E."/>
            <person name="Barry K."/>
            <person name="Grigoriev I.V."/>
            <person name="Crous P."/>
            <person name="Smith M.E."/>
        </authorList>
    </citation>
    <scope>NUCLEOTIDE SEQUENCE</scope>
    <source>
        <strain evidence="1">RSA 2271</strain>
    </source>
</reference>
<proteinExistence type="predicted"/>
<keyword evidence="2" id="KW-1185">Reference proteome</keyword>
<dbReference type="EMBL" id="JAMZIH010005143">
    <property type="protein sequence ID" value="KAJ1676036.1"/>
    <property type="molecule type" value="Genomic_DNA"/>
</dbReference>
<dbReference type="Proteomes" id="UP001145114">
    <property type="component" value="Unassembled WGS sequence"/>
</dbReference>
<accession>A0ACC1HK32</accession>
<name>A0ACC1HK32_9FUNG</name>